<dbReference type="InterPro" id="IPR018687">
    <property type="entry name" value="DUF2177_membr"/>
</dbReference>
<organism evidence="2 3">
    <name type="scientific">Pseudarthrobacter oxydans</name>
    <name type="common">Arthrobacter oxydans</name>
    <dbReference type="NCBI Taxonomy" id="1671"/>
    <lineage>
        <taxon>Bacteria</taxon>
        <taxon>Bacillati</taxon>
        <taxon>Actinomycetota</taxon>
        <taxon>Actinomycetes</taxon>
        <taxon>Micrococcales</taxon>
        <taxon>Micrococcaceae</taxon>
        <taxon>Pseudarthrobacter</taxon>
    </lineage>
</organism>
<dbReference type="AlphaFoldDB" id="A0AAW8NC98"/>
<dbReference type="Pfam" id="PF09945">
    <property type="entry name" value="DUF2177"/>
    <property type="match status" value="1"/>
</dbReference>
<evidence type="ECO:0000313" key="2">
    <source>
        <dbReference type="EMBL" id="MDR7164239.1"/>
    </source>
</evidence>
<keyword evidence="1" id="KW-0812">Transmembrane</keyword>
<evidence type="ECO:0000256" key="1">
    <source>
        <dbReference type="SAM" id="Phobius"/>
    </source>
</evidence>
<reference evidence="2" key="1">
    <citation type="submission" date="2023-07" db="EMBL/GenBank/DDBJ databases">
        <title>Sorghum-associated microbial communities from plants grown in Nebraska, USA.</title>
        <authorList>
            <person name="Schachtman D."/>
        </authorList>
    </citation>
    <scope>NUCLEOTIDE SEQUENCE</scope>
    <source>
        <strain evidence="2">BE261</strain>
    </source>
</reference>
<sequence length="130" mass="14078">MVILQFLVVAAAFAAIDAIWLKLMNPFYRSHIGELLADKPHLGYAVAFYVIYIAGIVFFALRPALDGGSWLAALGYGAALGAFAYATYDLTNAATLKVWPLQLIVVDMLWGAVLTGLSTLAGWLVFHART</sequence>
<keyword evidence="1" id="KW-0472">Membrane</keyword>
<evidence type="ECO:0000313" key="3">
    <source>
        <dbReference type="Proteomes" id="UP001262032"/>
    </source>
</evidence>
<dbReference type="Proteomes" id="UP001262032">
    <property type="component" value="Unassembled WGS sequence"/>
</dbReference>
<dbReference type="EMBL" id="JAVDWN010000007">
    <property type="protein sequence ID" value="MDR7164239.1"/>
    <property type="molecule type" value="Genomic_DNA"/>
</dbReference>
<comment type="caution">
    <text evidence="2">The sequence shown here is derived from an EMBL/GenBank/DDBJ whole genome shotgun (WGS) entry which is preliminary data.</text>
</comment>
<accession>A0AAW8NC98</accession>
<protein>
    <submittedName>
        <fullName evidence="2">Membrane protein</fullName>
    </submittedName>
</protein>
<feature type="transmembrane region" description="Helical" evidence="1">
    <location>
        <begin position="68"/>
        <end position="88"/>
    </location>
</feature>
<dbReference type="RefSeq" id="WP_104185968.1">
    <property type="nucleotide sequence ID" value="NZ_CAXURQ020000001.1"/>
</dbReference>
<gene>
    <name evidence="2" type="ORF">J2X12_002268</name>
</gene>
<dbReference type="GeneID" id="97423065"/>
<feature type="transmembrane region" description="Helical" evidence="1">
    <location>
        <begin position="108"/>
        <end position="126"/>
    </location>
</feature>
<keyword evidence="1" id="KW-1133">Transmembrane helix</keyword>
<feature type="transmembrane region" description="Helical" evidence="1">
    <location>
        <begin position="42"/>
        <end position="61"/>
    </location>
</feature>
<name>A0AAW8NC98_PSEOX</name>
<proteinExistence type="predicted"/>